<evidence type="ECO:0000259" key="12">
    <source>
        <dbReference type="Pfam" id="PF11838"/>
    </source>
</evidence>
<name>A0ABV2D2I2_9SPHN</name>
<keyword evidence="6 9" id="KW-0378">Hydrolase</keyword>
<comment type="caution">
    <text evidence="14">The sequence shown here is derived from an EMBL/GenBank/DDBJ whole genome shotgun (WGS) entry which is preliminary data.</text>
</comment>
<dbReference type="InterPro" id="IPR001930">
    <property type="entry name" value="Peptidase_M1"/>
</dbReference>
<dbReference type="InterPro" id="IPR027268">
    <property type="entry name" value="Peptidase_M4/M1_CTD_sf"/>
</dbReference>
<proteinExistence type="inferred from homology"/>
<feature type="domain" description="Aminopeptidase N-like N-terminal" evidence="13">
    <location>
        <begin position="58"/>
        <end position="233"/>
    </location>
</feature>
<evidence type="ECO:0000259" key="11">
    <source>
        <dbReference type="Pfam" id="PF01433"/>
    </source>
</evidence>
<evidence type="ECO:0000256" key="9">
    <source>
        <dbReference type="RuleBase" id="RU364040"/>
    </source>
</evidence>
<feature type="signal peptide" evidence="10">
    <location>
        <begin position="1"/>
        <end position="25"/>
    </location>
</feature>
<dbReference type="InterPro" id="IPR014782">
    <property type="entry name" value="Peptidase_M1_dom"/>
</dbReference>
<dbReference type="SUPFAM" id="SSF63737">
    <property type="entry name" value="Leukotriene A4 hydrolase N-terminal domain"/>
    <property type="match status" value="1"/>
</dbReference>
<protein>
    <recommendedName>
        <fullName evidence="9">Aminopeptidase</fullName>
        <ecNumber evidence="9">3.4.11.-</ecNumber>
    </recommendedName>
</protein>
<gene>
    <name evidence="14" type="ORF">ABVV53_11525</name>
</gene>
<keyword evidence="5 9" id="KW-0479">Metal-binding</keyword>
<feature type="domain" description="Peptidase M1 membrane alanine aminopeptidase" evidence="11">
    <location>
        <begin position="274"/>
        <end position="478"/>
    </location>
</feature>
<accession>A0ABV2D2I2</accession>
<dbReference type="EC" id="3.4.11.-" evidence="9"/>
<dbReference type="Proteomes" id="UP001548713">
    <property type="component" value="Unassembled WGS sequence"/>
</dbReference>
<dbReference type="EMBL" id="JBEWLY010000018">
    <property type="protein sequence ID" value="MET1756080.1"/>
    <property type="molecule type" value="Genomic_DNA"/>
</dbReference>
<evidence type="ECO:0000256" key="8">
    <source>
        <dbReference type="ARBA" id="ARBA00023049"/>
    </source>
</evidence>
<keyword evidence="8 9" id="KW-0482">Metalloprotease</keyword>
<dbReference type="InterPro" id="IPR050344">
    <property type="entry name" value="Peptidase_M1_aminopeptidases"/>
</dbReference>
<dbReference type="Pfam" id="PF01433">
    <property type="entry name" value="Peptidase_M1"/>
    <property type="match status" value="1"/>
</dbReference>
<dbReference type="Gene3D" id="1.10.390.10">
    <property type="entry name" value="Neutral Protease Domain 2"/>
    <property type="match status" value="1"/>
</dbReference>
<dbReference type="InterPro" id="IPR034016">
    <property type="entry name" value="M1_APN-typ"/>
</dbReference>
<evidence type="ECO:0000313" key="15">
    <source>
        <dbReference type="Proteomes" id="UP001548713"/>
    </source>
</evidence>
<evidence type="ECO:0000256" key="2">
    <source>
        <dbReference type="ARBA" id="ARBA00010136"/>
    </source>
</evidence>
<keyword evidence="3 9" id="KW-0031">Aminopeptidase</keyword>
<comment type="cofactor">
    <cofactor evidence="9">
        <name>Zn(2+)</name>
        <dbReference type="ChEBI" id="CHEBI:29105"/>
    </cofactor>
    <text evidence="9">Binds 1 zinc ion per subunit.</text>
</comment>
<feature type="chain" id="PRO_5045493192" description="Aminopeptidase" evidence="10">
    <location>
        <begin position="26"/>
        <end position="895"/>
    </location>
</feature>
<dbReference type="PANTHER" id="PTHR11533">
    <property type="entry name" value="PROTEASE M1 ZINC METALLOPROTEASE"/>
    <property type="match status" value="1"/>
</dbReference>
<keyword evidence="15" id="KW-1185">Reference proteome</keyword>
<dbReference type="Gene3D" id="2.60.40.1730">
    <property type="entry name" value="tricorn interacting facor f3 domain"/>
    <property type="match status" value="1"/>
</dbReference>
<dbReference type="GO" id="GO:0016787">
    <property type="term" value="F:hydrolase activity"/>
    <property type="evidence" value="ECO:0007669"/>
    <property type="project" value="UniProtKB-KW"/>
</dbReference>
<evidence type="ECO:0000256" key="5">
    <source>
        <dbReference type="ARBA" id="ARBA00022723"/>
    </source>
</evidence>
<dbReference type="InterPro" id="IPR042097">
    <property type="entry name" value="Aminopeptidase_N-like_N_sf"/>
</dbReference>
<evidence type="ECO:0000256" key="4">
    <source>
        <dbReference type="ARBA" id="ARBA00022670"/>
    </source>
</evidence>
<dbReference type="Pfam" id="PF17900">
    <property type="entry name" value="Peptidase_M1_N"/>
    <property type="match status" value="1"/>
</dbReference>
<dbReference type="PRINTS" id="PR00756">
    <property type="entry name" value="ALADIPTASE"/>
</dbReference>
<dbReference type="Gene3D" id="1.25.50.20">
    <property type="match status" value="1"/>
</dbReference>
<dbReference type="InterPro" id="IPR045357">
    <property type="entry name" value="Aminopeptidase_N-like_N"/>
</dbReference>
<keyword evidence="7 9" id="KW-0862">Zinc</keyword>
<keyword evidence="4 9" id="KW-0645">Protease</keyword>
<evidence type="ECO:0000256" key="10">
    <source>
        <dbReference type="SAM" id="SignalP"/>
    </source>
</evidence>
<dbReference type="CDD" id="cd09601">
    <property type="entry name" value="M1_APN-Q_like"/>
    <property type="match status" value="1"/>
</dbReference>
<comment type="catalytic activity">
    <reaction evidence="1">
        <text>Release of an N-terminal amino acid, Xaa-|-Yaa- from a peptide, amide or arylamide. Xaa is preferably Ala, but may be most amino acids including Pro (slow action). When a terminal hydrophobic residue is followed by a prolyl residue, the two may be released as an intact Xaa-Pro dipeptide.</text>
        <dbReference type="EC" id="3.4.11.2"/>
    </reaction>
</comment>
<dbReference type="SUPFAM" id="SSF55486">
    <property type="entry name" value="Metalloproteases ('zincins'), catalytic domain"/>
    <property type="match status" value="1"/>
</dbReference>
<dbReference type="RefSeq" id="WP_353984573.1">
    <property type="nucleotide sequence ID" value="NZ_JBEWLY010000018.1"/>
</dbReference>
<sequence length="895" mass="97806">MTLIRCFAFLVALALFNTASFPAWAGEASLAEPSPIEVHGNRFRDDYPLGRLGDAVRPTAYRLDLTIDPSSSRFSGEVEIDVSLAQATSTIFLHGRELNVRRLAVRVADRVIEGAWAQLDEHGAARITLPEALPAGPATLLFKYDAPISNAAAGMFRVEVDGAWYSWTQFQSTDARAAIPSFDEPAFKTPFAVTLRTPAGLTAIANAPELSMTREGGLDVHRFDVTAPLPTYLVAMMVGPFAVLESAVEPTLQRPEPLPLRIVSTQQNAGRLDYARKNTAEIIRLLENWFGEPFPYPKLDQVTTPILPGAMENAGAALYRDGLLVMDAKAPLAQQMEFGRVVSHEMAHQWFGNLVTPEWWDDLWLNESFANVMGYLIGQAWRPDLDIWSGMHDEGFVAMDIDALTAGRAVRQPIETTAEIDSAFDRITYGKGGHVLAMIGAYLGEERFKAGVRSFIAAHRHGTATSDDFFAALSDAADDDRIVPALRSFVHQQGVPLLVIDREGDQYRITQTPYAPLGVASSETAWLIPICVRRGRESLCQMLENRSMTIEIAGSGPLVPNAWGAGYYRFELAPRHWDALIDGASNLSGGEALSVANSLYASVLAGRGTVAELARLSGNLKNHADSRAAFAADAALSKLVRKGLVDAEGRRAWVSFRQRLYAPMLRRYGFDPSAGAYAEEHPAQTRWRTALVAVLLGTPRGRKLRGQLQDAAEKYLRGDRAALDQAWLDQALDLHIVGVGETAARQLVDQALASEDPVFRPAALVAAARSSKPAVAAWLLNMEDARLRASERLDILDGVMARSATRDLGYDWILSHLDTLLAGSDGPFFATRVATALGQFCSTERAEQMSRNLRPRFADTAAALQLERSIEQAHNCGVLAHEFGGAISEEFARLN</sequence>
<evidence type="ECO:0000256" key="1">
    <source>
        <dbReference type="ARBA" id="ARBA00000098"/>
    </source>
</evidence>
<evidence type="ECO:0000313" key="14">
    <source>
        <dbReference type="EMBL" id="MET1756080.1"/>
    </source>
</evidence>
<evidence type="ECO:0000256" key="3">
    <source>
        <dbReference type="ARBA" id="ARBA00022438"/>
    </source>
</evidence>
<reference evidence="14 15" key="1">
    <citation type="submission" date="2024-07" db="EMBL/GenBank/DDBJ databases">
        <title>Novosphingobium kalidii RD2P27.</title>
        <authorList>
            <person name="Sun J.-Q."/>
        </authorList>
    </citation>
    <scope>NUCLEOTIDE SEQUENCE [LARGE SCALE GENOMIC DNA]</scope>
    <source>
        <strain evidence="14 15">RD2P27</strain>
    </source>
</reference>
<comment type="similarity">
    <text evidence="2 9">Belongs to the peptidase M1 family.</text>
</comment>
<evidence type="ECO:0000256" key="6">
    <source>
        <dbReference type="ARBA" id="ARBA00022801"/>
    </source>
</evidence>
<evidence type="ECO:0000259" key="13">
    <source>
        <dbReference type="Pfam" id="PF17900"/>
    </source>
</evidence>
<dbReference type="Pfam" id="PF11838">
    <property type="entry name" value="ERAP1_C"/>
    <property type="match status" value="1"/>
</dbReference>
<feature type="domain" description="ERAP1-like C-terminal" evidence="12">
    <location>
        <begin position="559"/>
        <end position="872"/>
    </location>
</feature>
<organism evidence="14 15">
    <name type="scientific">Novosphingobium kalidii</name>
    <dbReference type="NCBI Taxonomy" id="3230299"/>
    <lineage>
        <taxon>Bacteria</taxon>
        <taxon>Pseudomonadati</taxon>
        <taxon>Pseudomonadota</taxon>
        <taxon>Alphaproteobacteria</taxon>
        <taxon>Sphingomonadales</taxon>
        <taxon>Sphingomonadaceae</taxon>
        <taxon>Novosphingobium</taxon>
    </lineage>
</organism>
<dbReference type="InterPro" id="IPR024571">
    <property type="entry name" value="ERAP1-like_C_dom"/>
</dbReference>
<keyword evidence="10" id="KW-0732">Signal</keyword>
<evidence type="ECO:0000256" key="7">
    <source>
        <dbReference type="ARBA" id="ARBA00022833"/>
    </source>
</evidence>
<dbReference type="PANTHER" id="PTHR11533:SF174">
    <property type="entry name" value="PUROMYCIN-SENSITIVE AMINOPEPTIDASE-RELATED"/>
    <property type="match status" value="1"/>
</dbReference>